<keyword evidence="1" id="KW-0732">Signal</keyword>
<dbReference type="Proteomes" id="UP000051242">
    <property type="component" value="Unassembled WGS sequence"/>
</dbReference>
<proteinExistence type="predicted"/>
<dbReference type="AlphaFoldDB" id="A0A0R2SXR2"/>
<dbReference type="EMBL" id="LICD01000136">
    <property type="protein sequence ID" value="KRO79852.1"/>
    <property type="molecule type" value="Genomic_DNA"/>
</dbReference>
<dbReference type="PANTHER" id="PTHR41339">
    <property type="entry name" value="LIPL48"/>
    <property type="match status" value="1"/>
</dbReference>
<feature type="signal peptide" evidence="1">
    <location>
        <begin position="1"/>
        <end position="26"/>
    </location>
</feature>
<accession>A0A0R2SXR2</accession>
<feature type="chain" id="PRO_5006424128" evidence="1">
    <location>
        <begin position="27"/>
        <end position="608"/>
    </location>
</feature>
<name>A0A0R2SXR2_9GAMM</name>
<dbReference type="PANTHER" id="PTHR41339:SF1">
    <property type="entry name" value="SECRETED PROTEIN"/>
    <property type="match status" value="1"/>
</dbReference>
<comment type="caution">
    <text evidence="2">The sequence shown here is derived from an EMBL/GenBank/DDBJ whole genome shotgun (WGS) entry which is preliminary data.</text>
</comment>
<evidence type="ECO:0000313" key="3">
    <source>
        <dbReference type="Proteomes" id="UP000051242"/>
    </source>
</evidence>
<evidence type="ECO:0000256" key="1">
    <source>
        <dbReference type="SAM" id="SignalP"/>
    </source>
</evidence>
<gene>
    <name evidence="2" type="ORF">ABR85_07350</name>
</gene>
<organism evidence="2 3">
    <name type="scientific">OM182 bacterium BACL3 MAG-120619-bin3</name>
    <dbReference type="NCBI Taxonomy" id="1655593"/>
    <lineage>
        <taxon>Bacteria</taxon>
        <taxon>Pseudomonadati</taxon>
        <taxon>Pseudomonadota</taxon>
        <taxon>Gammaproteobacteria</taxon>
        <taxon>OMG group</taxon>
        <taxon>OM182 clade</taxon>
    </lineage>
</organism>
<protein>
    <submittedName>
        <fullName evidence="2">Uncharacterized protein</fullName>
    </submittedName>
</protein>
<evidence type="ECO:0000313" key="2">
    <source>
        <dbReference type="EMBL" id="KRO79852.1"/>
    </source>
</evidence>
<sequence>MKLELLKTSAIATGVALAMAALGAQAATQPGLSTAGASSSAKFTGGATVNGGASYLAEVPAEVAADLVATITPAAADIGKEGGIVVIAEVGNLGFFIKLSGGIWVPWDGASILPTVTKTLAAAESVSILDDLVGNDTSLAGLTIKAYVGYYTGANAAATITYTAAPMQMKIAAKASTSCPVNTTAFAGQTVDGKPLCSLPTGEALTTDTHLTNNFVYYIDGTVFIGEDADTPIADKVKLTIDAGTKIIVAESASALAINRGGMLFANGSATHPIIMTSELDVEGIDAVNTRGKWGGIVMSGSAALNTQDGTDASEGVVSTYGGGANPRNDDSSGALTYVQIKYAGFAFSPTNELNSLALQGVGSGTVIDYINVHNGADDGVEFYGGTVDAKHLVVSGSDDDAVDWTHGYVGRLQHILIDNTLSGASDNCIEADNLGANPTALPRSIPVVSNLTCIGSSEIKTSGHAFELKAGTGMLMSNSIIGGTFPQGGEGCIRIAGEETFLNSGSTIATLNGTLVMRDSLVTTACAADLQEKDGVWTTADWFGAQSNTSAGTVDLGGPFGWANGSSINAIPANIPEDSFFDKVDYIGAVKDDSSDWTKGWVFTGYK</sequence>
<reference evidence="2 3" key="1">
    <citation type="submission" date="2015-10" db="EMBL/GenBank/DDBJ databases">
        <title>Metagenome-Assembled Genomes uncover a global brackish microbiome.</title>
        <authorList>
            <person name="Hugerth L.W."/>
            <person name="Larsson J."/>
            <person name="Alneberg J."/>
            <person name="Lindh M.V."/>
            <person name="Legrand C."/>
            <person name="Pinhassi J."/>
            <person name="Andersson A.F."/>
        </authorList>
    </citation>
    <scope>NUCLEOTIDE SEQUENCE [LARGE SCALE GENOMIC DNA]</scope>
    <source>
        <strain evidence="2">BACL22 MAG-120619-bin3</strain>
    </source>
</reference>